<keyword evidence="1" id="KW-0472">Membrane</keyword>
<sequence>MQNQLQNSLSQLKDIKPIVEVHSDSLLIFGGIVFSIFFIIGFFVYKYLTRIQKTKQLSPKALALQRLKTLDFHDTKDVAYRFSIDGSMFCDEKNKEEFEAIVKSLEPYKYKKDVEVLPSILQQRIKDFIKNLKLSRGEKKYVA</sequence>
<keyword evidence="1" id="KW-0812">Transmembrane</keyword>
<evidence type="ECO:0000256" key="1">
    <source>
        <dbReference type="SAM" id="Phobius"/>
    </source>
</evidence>
<proteinExistence type="predicted"/>
<organism evidence="2">
    <name type="scientific">hydrothermal vent metagenome</name>
    <dbReference type="NCBI Taxonomy" id="652676"/>
    <lineage>
        <taxon>unclassified sequences</taxon>
        <taxon>metagenomes</taxon>
        <taxon>ecological metagenomes</taxon>
    </lineage>
</organism>
<protein>
    <submittedName>
        <fullName evidence="2">Uncharacterized protein</fullName>
    </submittedName>
</protein>
<accession>A0A1W1D3N7</accession>
<name>A0A1W1D3N7_9ZZZZ</name>
<keyword evidence="1" id="KW-1133">Transmembrane helix</keyword>
<reference evidence="2" key="1">
    <citation type="submission" date="2016-10" db="EMBL/GenBank/DDBJ databases">
        <authorList>
            <person name="de Groot N.N."/>
        </authorList>
    </citation>
    <scope>NUCLEOTIDE SEQUENCE</scope>
</reference>
<evidence type="ECO:0000313" key="2">
    <source>
        <dbReference type="EMBL" id="SFV75243.1"/>
    </source>
</evidence>
<dbReference type="EMBL" id="FPHP01000023">
    <property type="protein sequence ID" value="SFV75243.1"/>
    <property type="molecule type" value="Genomic_DNA"/>
</dbReference>
<gene>
    <name evidence="2" type="ORF">MNB_SM-3-722</name>
</gene>
<feature type="transmembrane region" description="Helical" evidence="1">
    <location>
        <begin position="26"/>
        <end position="48"/>
    </location>
</feature>
<dbReference type="AlphaFoldDB" id="A0A1W1D3N7"/>